<proteinExistence type="predicted"/>
<evidence type="ECO:0000313" key="2">
    <source>
        <dbReference type="Proteomes" id="UP001431221"/>
    </source>
</evidence>
<dbReference type="InterPro" id="IPR050678">
    <property type="entry name" value="DNA_Partitioning_ATPase"/>
</dbReference>
<dbReference type="Pfam" id="PF07015">
    <property type="entry name" value="VirC1"/>
    <property type="match status" value="1"/>
</dbReference>
<name>A0ABT0H015_9HYPH</name>
<dbReference type="SUPFAM" id="SSF52540">
    <property type="entry name" value="P-loop containing nucleoside triphosphate hydrolases"/>
    <property type="match status" value="1"/>
</dbReference>
<dbReference type="Proteomes" id="UP001431221">
    <property type="component" value="Unassembled WGS sequence"/>
</dbReference>
<dbReference type="Gene3D" id="3.40.50.300">
    <property type="entry name" value="P-loop containing nucleotide triphosphate hydrolases"/>
    <property type="match status" value="1"/>
</dbReference>
<reference evidence="1" key="1">
    <citation type="submission" date="2022-04" db="EMBL/GenBank/DDBJ databases">
        <title>Roseibium sp. CAU 1639 isolated from mud.</title>
        <authorList>
            <person name="Kim W."/>
        </authorList>
    </citation>
    <scope>NUCLEOTIDE SEQUENCE</scope>
    <source>
        <strain evidence="1">CAU 1639</strain>
    </source>
</reference>
<gene>
    <name evidence="1" type="ORF">M0H32_22945</name>
</gene>
<organism evidence="1 2">
    <name type="scientific">Roseibium sediminicola</name>
    <dbReference type="NCBI Taxonomy" id="2933272"/>
    <lineage>
        <taxon>Bacteria</taxon>
        <taxon>Pseudomonadati</taxon>
        <taxon>Pseudomonadota</taxon>
        <taxon>Alphaproteobacteria</taxon>
        <taxon>Hyphomicrobiales</taxon>
        <taxon>Stappiaceae</taxon>
        <taxon>Roseibium</taxon>
    </lineage>
</organism>
<evidence type="ECO:0000313" key="1">
    <source>
        <dbReference type="EMBL" id="MCK7615033.1"/>
    </source>
</evidence>
<dbReference type="PANTHER" id="PTHR13696">
    <property type="entry name" value="P-LOOP CONTAINING NUCLEOSIDE TRIPHOSPHATE HYDROLASE"/>
    <property type="match status" value="1"/>
</dbReference>
<dbReference type="InterPro" id="IPR027417">
    <property type="entry name" value="P-loop_NTPase"/>
</dbReference>
<accession>A0ABT0H015</accession>
<protein>
    <submittedName>
        <fullName evidence="1">AAA family ATPase</fullName>
    </submittedName>
</protein>
<dbReference type="InterPro" id="IPR009744">
    <property type="entry name" value="VirC1"/>
</dbReference>
<dbReference type="RefSeq" id="WP_248157957.1">
    <property type="nucleotide sequence ID" value="NZ_JALNMJ010000020.1"/>
</dbReference>
<sequence length="305" mass="33537">MRMFSKSGLLTFWFSDFFGVLNFWNFGILKRGLPEICNFGLTEIRECGNKGALLKTATPPHQTDDRFQSVKIISFVSFKGGAGKTTALMAVTSCLIERGKKVALFEADNNNPISEWRENAVSKNTWHDNCLVFLANSEADFETAYEEASDAGCDFALIDTQGGGSELNNMVLVNSDAIILPTALTVLDTDETLQTFSYAVKVAMAAEIKVPTFVLKTRIPTAKLTQAQKRTGDLLAGLPCLATGLHSRNAFEDMKFKGLLHQAMRQMEENPNDRLIARNYQSAIEEADALTSDILSLVKDKADAA</sequence>
<comment type="caution">
    <text evidence="1">The sequence shown here is derived from an EMBL/GenBank/DDBJ whole genome shotgun (WGS) entry which is preliminary data.</text>
</comment>
<keyword evidence="2" id="KW-1185">Reference proteome</keyword>
<dbReference type="EMBL" id="JALNMJ010000020">
    <property type="protein sequence ID" value="MCK7615033.1"/>
    <property type="molecule type" value="Genomic_DNA"/>
</dbReference>
<dbReference type="PANTHER" id="PTHR13696:SF96">
    <property type="entry name" value="COBQ_COBB_MIND_PARA NUCLEOTIDE BINDING DOMAIN-CONTAINING PROTEIN"/>
    <property type="match status" value="1"/>
</dbReference>
<dbReference type="CDD" id="cd02042">
    <property type="entry name" value="ParAB_family"/>
    <property type="match status" value="1"/>
</dbReference>